<dbReference type="Proteomes" id="UP000039046">
    <property type="component" value="Unassembled WGS sequence"/>
</dbReference>
<reference evidence="2 3" key="1">
    <citation type="journal article" date="2015" name="Genome Announc.">
        <title>Draft Genome Sequence and Gene Annotation of the Entomopathogenic Fungus Verticillium hemipterigenum.</title>
        <authorList>
            <person name="Horn F."/>
            <person name="Habel A."/>
            <person name="Scharf D.H."/>
            <person name="Dworschak J."/>
            <person name="Brakhage A.A."/>
            <person name="Guthke R."/>
            <person name="Hertweck C."/>
            <person name="Linde J."/>
        </authorList>
    </citation>
    <scope>NUCLEOTIDE SEQUENCE [LARGE SCALE GENOMIC DNA]</scope>
</reference>
<feature type="transmembrane region" description="Helical" evidence="1">
    <location>
        <begin position="9"/>
        <end position="31"/>
    </location>
</feature>
<protein>
    <recommendedName>
        <fullName evidence="4">Phosphatidylinositol-specific phospholipase C X domain-containing protein</fullName>
    </recommendedName>
</protein>
<keyword evidence="3" id="KW-1185">Reference proteome</keyword>
<dbReference type="EMBL" id="CDHN01000001">
    <property type="protein sequence ID" value="CEJ82534.1"/>
    <property type="molecule type" value="Genomic_DNA"/>
</dbReference>
<dbReference type="HOGENOM" id="CLU_031469_1_0_1"/>
<dbReference type="AlphaFoldDB" id="A0A0A1TAY1"/>
<accession>A0A0A1TAY1</accession>
<keyword evidence="1" id="KW-0812">Transmembrane</keyword>
<evidence type="ECO:0000256" key="1">
    <source>
        <dbReference type="SAM" id="Phobius"/>
    </source>
</evidence>
<keyword evidence="1" id="KW-1133">Transmembrane helix</keyword>
<gene>
    <name evidence="2" type="ORF">VHEMI02593</name>
</gene>
<dbReference type="InterPro" id="IPR051057">
    <property type="entry name" value="PI-PLC_domain"/>
</dbReference>
<evidence type="ECO:0008006" key="4">
    <source>
        <dbReference type="Google" id="ProtNLM"/>
    </source>
</evidence>
<sequence length="555" mass="62685">MSYFSSKVVAITALIISLILYTIIIISILGIEGPTASSFSSTKLNHSVRSLVDQTKPWAFSESQAEQSFIDFDEHENSHDIQVHRQVPRRPNRSIATIDNTHITIINATPYIWRRTGERAYQLKKWATEWPEFVHPGEATTMQVQLSASWFPKRSAAEVTYQLENTTVPMSFQVQYREGRRHKVYVQYLENMRSGGSGQLSEHNLGFSRSPGGVGFIIAGTEDRFIGANPPINWMQSQLDVVGDFPLHEVVLPRSHHAGSYKISKLKGVATPKNTQTQRKPLYEQLVEGGIRVLDIRPSYHKGRFWESHGNFVAGLWNGMLGASIDDMVTQINRFNKDYPGELIILDIHHVATSGASFRGLNSLEREKLYAELMKLKYRRNVAVNGDLTRLTLRDFLYNNNSAVLVRVHSSWIRKGGKFPGAAEGFVTELNFPVNEYWSDMSDPASMARDQIAKLEKYSGSRFTPVYRSDWLLTQQGFGVAFPLDSITDLARGTWRTLHSELWPALNDHMYPNWLAMDDIHNAQLKSFVMAVNQCLVAKMCGSLGNKVNGSTIAL</sequence>
<name>A0A0A1TAY1_9HYPO</name>
<dbReference type="SUPFAM" id="SSF51695">
    <property type="entry name" value="PLC-like phosphodiesterases"/>
    <property type="match status" value="1"/>
</dbReference>
<dbReference type="PANTHER" id="PTHR13593">
    <property type="match status" value="1"/>
</dbReference>
<organism evidence="2 3">
    <name type="scientific">[Torrubiella] hemipterigena</name>
    <dbReference type="NCBI Taxonomy" id="1531966"/>
    <lineage>
        <taxon>Eukaryota</taxon>
        <taxon>Fungi</taxon>
        <taxon>Dikarya</taxon>
        <taxon>Ascomycota</taxon>
        <taxon>Pezizomycotina</taxon>
        <taxon>Sordariomycetes</taxon>
        <taxon>Hypocreomycetidae</taxon>
        <taxon>Hypocreales</taxon>
        <taxon>Clavicipitaceae</taxon>
        <taxon>Clavicipitaceae incertae sedis</taxon>
        <taxon>'Torrubiella' clade</taxon>
    </lineage>
</organism>
<dbReference type="Gene3D" id="3.20.20.190">
    <property type="entry name" value="Phosphatidylinositol (PI) phosphodiesterase"/>
    <property type="match status" value="1"/>
</dbReference>
<dbReference type="OrthoDB" id="1046782at2759"/>
<evidence type="ECO:0000313" key="3">
    <source>
        <dbReference type="Proteomes" id="UP000039046"/>
    </source>
</evidence>
<dbReference type="GO" id="GO:0008081">
    <property type="term" value="F:phosphoric diester hydrolase activity"/>
    <property type="evidence" value="ECO:0007669"/>
    <property type="project" value="InterPro"/>
</dbReference>
<evidence type="ECO:0000313" key="2">
    <source>
        <dbReference type="EMBL" id="CEJ82534.1"/>
    </source>
</evidence>
<dbReference type="PROSITE" id="PS50007">
    <property type="entry name" value="PIPLC_X_DOMAIN"/>
    <property type="match status" value="1"/>
</dbReference>
<dbReference type="InterPro" id="IPR017946">
    <property type="entry name" value="PLC-like_Pdiesterase_TIM-brl"/>
</dbReference>
<keyword evidence="1" id="KW-0472">Membrane</keyword>
<dbReference type="PANTHER" id="PTHR13593:SF143">
    <property type="entry name" value="PHOSPHATIDYLINOSITOL-SPECIFIC PHOSPHOLIPASE C X DOMAIN-CONTAINING PROTEIN"/>
    <property type="match status" value="1"/>
</dbReference>
<proteinExistence type="predicted"/>
<dbReference type="GO" id="GO:0006629">
    <property type="term" value="P:lipid metabolic process"/>
    <property type="evidence" value="ECO:0007669"/>
    <property type="project" value="InterPro"/>
</dbReference>